<evidence type="ECO:0000313" key="9">
    <source>
        <dbReference type="EMBL" id="KAK4537914.1"/>
    </source>
</evidence>
<keyword evidence="6 7" id="KW-0539">Nucleus</keyword>
<keyword evidence="4 7" id="KW-0010">Activator</keyword>
<comment type="subunit">
    <text evidence="7">Component of the Mediator complex.</text>
</comment>
<feature type="domain" description="Mediator complex subunit MED14 N-terminal" evidence="8">
    <location>
        <begin position="22"/>
        <end position="157"/>
    </location>
</feature>
<dbReference type="GO" id="GO:0016592">
    <property type="term" value="C:mediator complex"/>
    <property type="evidence" value="ECO:0007669"/>
    <property type="project" value="UniProtKB-UniRule"/>
</dbReference>
<dbReference type="GO" id="GO:0003712">
    <property type="term" value="F:transcription coregulator activity"/>
    <property type="evidence" value="ECO:0007669"/>
    <property type="project" value="UniProtKB-UniRule"/>
</dbReference>
<name>A0AAV9J082_CYACA</name>
<evidence type="ECO:0000256" key="2">
    <source>
        <dbReference type="ARBA" id="ARBA00007813"/>
    </source>
</evidence>
<evidence type="ECO:0000256" key="6">
    <source>
        <dbReference type="ARBA" id="ARBA00023242"/>
    </source>
</evidence>
<keyword evidence="5 7" id="KW-0804">Transcription</keyword>
<reference evidence="9 10" key="1">
    <citation type="submission" date="2022-07" db="EMBL/GenBank/DDBJ databases">
        <title>Genome-wide signatures of adaptation to extreme environments.</title>
        <authorList>
            <person name="Cho C.H."/>
            <person name="Yoon H.S."/>
        </authorList>
    </citation>
    <scope>NUCLEOTIDE SEQUENCE [LARGE SCALE GENOMIC DNA]</scope>
    <source>
        <strain evidence="9 10">DBV 063 E5</strain>
    </source>
</reference>
<accession>A0AAV9J082</accession>
<keyword evidence="3 7" id="KW-0805">Transcription regulation</keyword>
<comment type="similarity">
    <text evidence="2 7">Belongs to the Mediator complex subunit 14 family.</text>
</comment>
<dbReference type="AlphaFoldDB" id="A0AAV9J082"/>
<comment type="subcellular location">
    <subcellularLocation>
        <location evidence="1 7">Nucleus</location>
    </subcellularLocation>
</comment>
<dbReference type="PANTHER" id="PTHR12809:SF2">
    <property type="entry name" value="MEDIATOR OF RNA POLYMERASE II TRANSCRIPTION SUBUNIT 14"/>
    <property type="match status" value="1"/>
</dbReference>
<evidence type="ECO:0000256" key="7">
    <source>
        <dbReference type="RuleBase" id="RU365082"/>
    </source>
</evidence>
<dbReference type="PANTHER" id="PTHR12809">
    <property type="entry name" value="MEDIATOR COMPLEX SUBUNIT"/>
    <property type="match status" value="1"/>
</dbReference>
<evidence type="ECO:0000313" key="10">
    <source>
        <dbReference type="Proteomes" id="UP001301350"/>
    </source>
</evidence>
<organism evidence="9 10">
    <name type="scientific">Cyanidium caldarium</name>
    <name type="common">Red alga</name>
    <dbReference type="NCBI Taxonomy" id="2771"/>
    <lineage>
        <taxon>Eukaryota</taxon>
        <taxon>Rhodophyta</taxon>
        <taxon>Bangiophyceae</taxon>
        <taxon>Cyanidiales</taxon>
        <taxon>Cyanidiaceae</taxon>
        <taxon>Cyanidium</taxon>
    </lineage>
</organism>
<dbReference type="InterPro" id="IPR055122">
    <property type="entry name" value="Med14_N"/>
</dbReference>
<evidence type="ECO:0000256" key="1">
    <source>
        <dbReference type="ARBA" id="ARBA00004123"/>
    </source>
</evidence>
<sequence length="962" mass="104341">MAESPSDPPFSAEVVERAFPSVSLGALVEAVAEWGYAALRDKVELLSDVRTAVGAAEDAVRNAVVVEYALEQRHRLVRLLVLVRWWQQRCQQLVRAQQAVLAAERCASAYEAHGADVLWAAHTQLPIAEAAPVCAWDVPAAVAVLTECGYERVPRALFVGGARPDAAVEAAAPNLLARLGRRLLEQTLRAYPFVPVRHAGAMDVEHLPAAVDVVDASAEHWRASLMVVPSTEDAEPLAALPYLGTHWHWRVVRVRAVGVTDAMARALRQQVDERAWAAQQSVKNGGQWGALAERTRRLLTVLLQELTVRVVQPALLQRLHQHAQQLARLLYRSEGGASTSPSLLQSEIRPEPARSDTALRSLCIRYWPGRGDPGGRHSHFSARLVCVPPVLPADDDAEPRLSGVLQQELHGLLKAVHEPPLPGYVPLPVGTAADADDLGRFLRDVCRLRAQAFLHALRAHLSLPCQVTEGEYGPELLVHPAAAVASRVCVCLLDGSVWCEGEGVVCVGHVSEPLSQHVQRVMECGRRDLPAAAETSLRAFGERLQITGYRVTLPPGVTSMADAVVSLSSPHSRLSLAVLYRTWLGVRTERPTATLAALCRALDLSMRIEFVLRSLASLQLLQGDLPRLPSTMECWQMANGTSDENRAMLSVPLSLPSLGTLRPSKSTLAVVLGDRRQSPWHVELCIPRDLFDAAAEAAHTDATDDDDDDDRLEAGRTHLFADSGTEDRMRLRWEYAQATEAAVQQMAQDAQRAAAISRLLYTMNGEELAVRTGRFYRIERVTPARLVVRVVDDHVHLVVGYRTAPGERGYVVALQPGGRALDSLAQLAEEALDAQPSFNVLYGVLERSCPMVVAAERALGPHEGKFRLVTALRLRAAFRAGTATAPQPHALEIDAKTERGNARVTDLAAAVGAQAAAVASSYAAIPAFAAAVRETPGARGTHGSASVPLDQLESFLHCLTQA</sequence>
<evidence type="ECO:0000256" key="3">
    <source>
        <dbReference type="ARBA" id="ARBA00023015"/>
    </source>
</evidence>
<evidence type="ECO:0000256" key="5">
    <source>
        <dbReference type="ARBA" id="ARBA00023163"/>
    </source>
</evidence>
<gene>
    <name evidence="9" type="ORF">CDCA_CDCA15G3939</name>
</gene>
<evidence type="ECO:0000259" key="8">
    <source>
        <dbReference type="Pfam" id="PF08638"/>
    </source>
</evidence>
<keyword evidence="10" id="KW-1185">Reference proteome</keyword>
<dbReference type="Proteomes" id="UP001301350">
    <property type="component" value="Unassembled WGS sequence"/>
</dbReference>
<dbReference type="GO" id="GO:0070847">
    <property type="term" value="C:core mediator complex"/>
    <property type="evidence" value="ECO:0007669"/>
    <property type="project" value="TreeGrafter"/>
</dbReference>
<dbReference type="EMBL" id="JANCYW010000015">
    <property type="protein sequence ID" value="KAK4537914.1"/>
    <property type="molecule type" value="Genomic_DNA"/>
</dbReference>
<proteinExistence type="inferred from homology"/>
<comment type="function">
    <text evidence="7">Component of the Mediator complex, a coactivator involved in the regulated transcription of nearly all RNA polymerase II-dependent genes. Mediator functions as a bridge to convey information from gene-specific regulatory proteins to the basal RNA polymerase II transcription machinery. Mediator is recruited to promoters by direct interactions with regulatory proteins and serves as a scaffold for the assembly of a functional preinitiation complex with RNA polymerase II and the general transcription factors.</text>
</comment>
<comment type="caution">
    <text evidence="9">The sequence shown here is derived from an EMBL/GenBank/DDBJ whole genome shotgun (WGS) entry which is preliminary data.</text>
</comment>
<evidence type="ECO:0000256" key="4">
    <source>
        <dbReference type="ARBA" id="ARBA00023159"/>
    </source>
</evidence>
<dbReference type="InterPro" id="IPR013947">
    <property type="entry name" value="Mediator_Med14"/>
</dbReference>
<dbReference type="Pfam" id="PF08638">
    <property type="entry name" value="Med14"/>
    <property type="match status" value="1"/>
</dbReference>
<dbReference type="GO" id="GO:0006357">
    <property type="term" value="P:regulation of transcription by RNA polymerase II"/>
    <property type="evidence" value="ECO:0007669"/>
    <property type="project" value="InterPro"/>
</dbReference>
<protein>
    <recommendedName>
        <fullName evidence="7">Mediator of RNA polymerase II transcription subunit 14</fullName>
    </recommendedName>
    <alternativeName>
        <fullName evidence="7">Mediator complex subunit 14</fullName>
    </alternativeName>
</protein>